<dbReference type="Gene3D" id="2.60.120.10">
    <property type="entry name" value="Jelly Rolls"/>
    <property type="match status" value="1"/>
</dbReference>
<organism evidence="6 7">
    <name type="scientific">Phnomibacter ginsenosidimutans</name>
    <dbReference type="NCBI Taxonomy" id="2676868"/>
    <lineage>
        <taxon>Bacteria</taxon>
        <taxon>Pseudomonadati</taxon>
        <taxon>Bacteroidota</taxon>
        <taxon>Chitinophagia</taxon>
        <taxon>Chitinophagales</taxon>
        <taxon>Chitinophagaceae</taxon>
        <taxon>Phnomibacter</taxon>
    </lineage>
</organism>
<dbReference type="AlphaFoldDB" id="A0A6I6GQU0"/>
<dbReference type="KEGG" id="fls:GLV81_12150"/>
<evidence type="ECO:0000256" key="1">
    <source>
        <dbReference type="ARBA" id="ARBA00023015"/>
    </source>
</evidence>
<feature type="domain" description="HTH crp-type" evidence="5">
    <location>
        <begin position="125"/>
        <end position="192"/>
    </location>
</feature>
<keyword evidence="2" id="KW-0238">DNA-binding</keyword>
<dbReference type="PANTHER" id="PTHR24567:SF28">
    <property type="entry name" value="LISTERIOLYSIN REGULATORY PROTEIN"/>
    <property type="match status" value="1"/>
</dbReference>
<dbReference type="InterPro" id="IPR000595">
    <property type="entry name" value="cNMP-bd_dom"/>
</dbReference>
<reference evidence="6 7" key="1">
    <citation type="submission" date="2019-11" db="EMBL/GenBank/DDBJ databases">
        <authorList>
            <person name="Im W.T."/>
        </authorList>
    </citation>
    <scope>NUCLEOTIDE SEQUENCE [LARGE SCALE GENOMIC DNA]</scope>
    <source>
        <strain evidence="6 7">SB-02</strain>
    </source>
</reference>
<evidence type="ECO:0000259" key="4">
    <source>
        <dbReference type="PROSITE" id="PS50042"/>
    </source>
</evidence>
<keyword evidence="3" id="KW-0804">Transcription</keyword>
<dbReference type="InterPro" id="IPR018490">
    <property type="entry name" value="cNMP-bd_dom_sf"/>
</dbReference>
<dbReference type="PRINTS" id="PR00034">
    <property type="entry name" value="HTHCRP"/>
</dbReference>
<gene>
    <name evidence="6" type="ORF">GLV81_12150</name>
</gene>
<evidence type="ECO:0000259" key="5">
    <source>
        <dbReference type="PROSITE" id="PS51063"/>
    </source>
</evidence>
<dbReference type="EMBL" id="CP046566">
    <property type="protein sequence ID" value="QGW30058.1"/>
    <property type="molecule type" value="Genomic_DNA"/>
</dbReference>
<keyword evidence="1" id="KW-0805">Transcription regulation</keyword>
<keyword evidence="7" id="KW-1185">Reference proteome</keyword>
<feature type="domain" description="Cyclic nucleotide-binding" evidence="4">
    <location>
        <begin position="9"/>
        <end position="111"/>
    </location>
</feature>
<dbReference type="SMART" id="SM00419">
    <property type="entry name" value="HTH_CRP"/>
    <property type="match status" value="1"/>
</dbReference>
<dbReference type="Pfam" id="PF13545">
    <property type="entry name" value="HTH_Crp_2"/>
    <property type="match status" value="1"/>
</dbReference>
<dbReference type="Proteomes" id="UP000426027">
    <property type="component" value="Chromosome"/>
</dbReference>
<dbReference type="PANTHER" id="PTHR24567">
    <property type="entry name" value="CRP FAMILY TRANSCRIPTIONAL REGULATORY PROTEIN"/>
    <property type="match status" value="1"/>
</dbReference>
<protein>
    <submittedName>
        <fullName evidence="6">Cyclic nucleotide-binding domain-containing protein</fullName>
    </submittedName>
</protein>
<dbReference type="SMART" id="SM00100">
    <property type="entry name" value="cNMP"/>
    <property type="match status" value="1"/>
</dbReference>
<dbReference type="SUPFAM" id="SSF46785">
    <property type="entry name" value="Winged helix' DNA-binding domain"/>
    <property type="match status" value="1"/>
</dbReference>
<dbReference type="InterPro" id="IPR014710">
    <property type="entry name" value="RmlC-like_jellyroll"/>
</dbReference>
<dbReference type="InterPro" id="IPR036390">
    <property type="entry name" value="WH_DNA-bd_sf"/>
</dbReference>
<evidence type="ECO:0000256" key="2">
    <source>
        <dbReference type="ARBA" id="ARBA00023125"/>
    </source>
</evidence>
<dbReference type="PROSITE" id="PS51063">
    <property type="entry name" value="HTH_CRP_2"/>
    <property type="match status" value="1"/>
</dbReference>
<dbReference type="SUPFAM" id="SSF51206">
    <property type="entry name" value="cAMP-binding domain-like"/>
    <property type="match status" value="1"/>
</dbReference>
<sequence>MLLSYGAAYKQVKKGEVIFREGQQANFFYVIETGKVKMYNDTEGGKEFIQGFFASGESFGEPPVMAGKSYPASAMAMENATLLRLSKDNFIMLLKENPEVHISFTQLLANRLMAKSNNMKDLTSYGPEHRILSLLKQYKKHCGCPEQEQMQVNLTRQEIADMTGLRVETVIRTMKAMEEKGELTIANRKVLI</sequence>
<proteinExistence type="predicted"/>
<dbReference type="GO" id="GO:0003700">
    <property type="term" value="F:DNA-binding transcription factor activity"/>
    <property type="evidence" value="ECO:0007669"/>
    <property type="project" value="TreeGrafter"/>
</dbReference>
<dbReference type="InterPro" id="IPR012318">
    <property type="entry name" value="HTH_CRP"/>
</dbReference>
<name>A0A6I6GQU0_9BACT</name>
<dbReference type="GO" id="GO:0005829">
    <property type="term" value="C:cytosol"/>
    <property type="evidence" value="ECO:0007669"/>
    <property type="project" value="TreeGrafter"/>
</dbReference>
<evidence type="ECO:0000256" key="3">
    <source>
        <dbReference type="ARBA" id="ARBA00023163"/>
    </source>
</evidence>
<dbReference type="InterPro" id="IPR050397">
    <property type="entry name" value="Env_Response_Regulators"/>
</dbReference>
<dbReference type="Pfam" id="PF00027">
    <property type="entry name" value="cNMP_binding"/>
    <property type="match status" value="1"/>
</dbReference>
<dbReference type="PROSITE" id="PS50042">
    <property type="entry name" value="CNMP_BINDING_3"/>
    <property type="match status" value="1"/>
</dbReference>
<dbReference type="CDD" id="cd00038">
    <property type="entry name" value="CAP_ED"/>
    <property type="match status" value="1"/>
</dbReference>
<accession>A0A6I6GQU0</accession>
<evidence type="ECO:0000313" key="6">
    <source>
        <dbReference type="EMBL" id="QGW30058.1"/>
    </source>
</evidence>
<evidence type="ECO:0000313" key="7">
    <source>
        <dbReference type="Proteomes" id="UP000426027"/>
    </source>
</evidence>
<dbReference type="GO" id="GO:0003677">
    <property type="term" value="F:DNA binding"/>
    <property type="evidence" value="ECO:0007669"/>
    <property type="project" value="UniProtKB-KW"/>
</dbReference>